<organism evidence="1 2">
    <name type="scientific">Methylotenera mobilis</name>
    <dbReference type="NCBI Taxonomy" id="359408"/>
    <lineage>
        <taxon>Bacteria</taxon>
        <taxon>Pseudomonadati</taxon>
        <taxon>Pseudomonadota</taxon>
        <taxon>Betaproteobacteria</taxon>
        <taxon>Nitrosomonadales</taxon>
        <taxon>Methylophilaceae</taxon>
        <taxon>Methylotenera</taxon>
    </lineage>
</organism>
<comment type="caution">
    <text evidence="1">The sequence shown here is derived from an EMBL/GenBank/DDBJ whole genome shotgun (WGS) entry which is preliminary data.</text>
</comment>
<sequence>LARSQTNDWANKLISQLVMTMGETVPETWAVRIDKENSPAVIELIKTGLHVTVQHLMQDPANRNDQLELVPILLLRNNVPSLVPDPSTRLKAGDRILFCGSPETKSTLPSILNNTKTLTYIIDGIEVPNSLVWRWLEKKFKRVN</sequence>
<dbReference type="AlphaFoldDB" id="A0A351RAG3"/>
<evidence type="ECO:0000313" key="1">
    <source>
        <dbReference type="EMBL" id="HBA09034.1"/>
    </source>
</evidence>
<dbReference type="InterPro" id="IPR036721">
    <property type="entry name" value="RCK_C_sf"/>
</dbReference>
<dbReference type="GO" id="GO:0006813">
    <property type="term" value="P:potassium ion transport"/>
    <property type="evidence" value="ECO:0007669"/>
    <property type="project" value="InterPro"/>
</dbReference>
<name>A0A351RAG3_9PROT</name>
<evidence type="ECO:0000313" key="2">
    <source>
        <dbReference type="Proteomes" id="UP000264313"/>
    </source>
</evidence>
<dbReference type="Proteomes" id="UP000264313">
    <property type="component" value="Unassembled WGS sequence"/>
</dbReference>
<feature type="non-terminal residue" evidence="1">
    <location>
        <position position="1"/>
    </location>
</feature>
<dbReference type="EMBL" id="DNAA01000132">
    <property type="protein sequence ID" value="HBA09034.1"/>
    <property type="molecule type" value="Genomic_DNA"/>
</dbReference>
<proteinExistence type="predicted"/>
<gene>
    <name evidence="1" type="ORF">DCW48_05410</name>
</gene>
<accession>A0A351RAG3</accession>
<reference evidence="1 2" key="1">
    <citation type="journal article" date="2018" name="Nat. Biotechnol.">
        <title>A standardized bacterial taxonomy based on genome phylogeny substantially revises the tree of life.</title>
        <authorList>
            <person name="Parks D.H."/>
            <person name="Chuvochina M."/>
            <person name="Waite D.W."/>
            <person name="Rinke C."/>
            <person name="Skarshewski A."/>
            <person name="Chaumeil P.A."/>
            <person name="Hugenholtz P."/>
        </authorList>
    </citation>
    <scope>NUCLEOTIDE SEQUENCE [LARGE SCALE GENOMIC DNA]</scope>
    <source>
        <strain evidence="1">UBA9958</strain>
    </source>
</reference>
<dbReference type="SUPFAM" id="SSF116726">
    <property type="entry name" value="TrkA C-terminal domain-like"/>
    <property type="match status" value="1"/>
</dbReference>
<protein>
    <submittedName>
        <fullName evidence="1">Potassium transporter TrkA</fullName>
    </submittedName>
</protein>